<sequence>MSNVTVQADGLRQVLRLPQIIALYIGSVVGSGILLIPGMAAEAAGPASILAWLAMSLLVVPMAVTMGLLASKYPSAGGVSHFARLAFGPQYGSLVGWFFYLSVPLGAPVLAVTGSQYLAVLLDLSHDQLYALAAVMLLLPIVVNVFGLKLAGGVQTAVIAMIIAILLLAIFAAIPHQSAERFTPFVPHGWFSVAQAAGLLFWCFIGWEAVTHLSSEFVNPERDAIRGVLWSAGIVALLYFSVAYFTIATGSYGGAASAASLSMMVQLSLGQAGGWAVALAALFICFAGPNAYVSAASRIAYSLAREGAAPKVFGFVSPKFGTPTGGLLFIAAGSFVTLGLMYSGVITLSQLIQWPNATFVATYLAGCLAGVKLLKGSKLGRPAAIISFACTLCLYPFLGWSALYPPAIAVVVWLIGRRGKRKA</sequence>
<keyword evidence="8" id="KW-1185">Reference proteome</keyword>
<feature type="transmembrane region" description="Helical" evidence="6">
    <location>
        <begin position="157"/>
        <end position="176"/>
    </location>
</feature>
<evidence type="ECO:0000256" key="6">
    <source>
        <dbReference type="SAM" id="Phobius"/>
    </source>
</evidence>
<gene>
    <name evidence="7" type="ORF">NQZ67_19320</name>
</gene>
<feature type="transmembrane region" description="Helical" evidence="6">
    <location>
        <begin position="354"/>
        <end position="374"/>
    </location>
</feature>
<accession>A0A9X2MTM2</accession>
<feature type="transmembrane region" description="Helical" evidence="6">
    <location>
        <begin position="130"/>
        <end position="150"/>
    </location>
</feature>
<name>A0A9X2MTM2_9BACL</name>
<dbReference type="AlphaFoldDB" id="A0A9X2MTM2"/>
<keyword evidence="4 6" id="KW-1133">Transmembrane helix</keyword>
<comment type="subcellular location">
    <subcellularLocation>
        <location evidence="1">Cell membrane</location>
        <topology evidence="1">Multi-pass membrane protein</topology>
    </subcellularLocation>
</comment>
<feature type="transmembrane region" description="Helical" evidence="6">
    <location>
        <begin position="386"/>
        <end position="415"/>
    </location>
</feature>
<evidence type="ECO:0000313" key="7">
    <source>
        <dbReference type="EMBL" id="MCR2806039.1"/>
    </source>
</evidence>
<dbReference type="PIRSF" id="PIRSF006060">
    <property type="entry name" value="AA_transporter"/>
    <property type="match status" value="1"/>
</dbReference>
<evidence type="ECO:0000313" key="8">
    <source>
        <dbReference type="Proteomes" id="UP001141950"/>
    </source>
</evidence>
<feature type="transmembrane region" description="Helical" evidence="6">
    <location>
        <begin position="91"/>
        <end position="110"/>
    </location>
</feature>
<dbReference type="Proteomes" id="UP001141950">
    <property type="component" value="Unassembled WGS sequence"/>
</dbReference>
<feature type="transmembrane region" description="Helical" evidence="6">
    <location>
        <begin position="327"/>
        <end position="348"/>
    </location>
</feature>
<proteinExistence type="predicted"/>
<feature type="transmembrane region" description="Helical" evidence="6">
    <location>
        <begin position="47"/>
        <end position="70"/>
    </location>
</feature>
<keyword evidence="5 6" id="KW-0472">Membrane</keyword>
<dbReference type="PANTHER" id="PTHR42770">
    <property type="entry name" value="AMINO ACID TRANSPORTER-RELATED"/>
    <property type="match status" value="1"/>
</dbReference>
<evidence type="ECO:0000256" key="3">
    <source>
        <dbReference type="ARBA" id="ARBA00022692"/>
    </source>
</evidence>
<dbReference type="GO" id="GO:0022857">
    <property type="term" value="F:transmembrane transporter activity"/>
    <property type="evidence" value="ECO:0007669"/>
    <property type="project" value="InterPro"/>
</dbReference>
<feature type="transmembrane region" description="Helical" evidence="6">
    <location>
        <begin position="21"/>
        <end position="41"/>
    </location>
</feature>
<reference evidence="7" key="1">
    <citation type="submission" date="2022-08" db="EMBL/GenBank/DDBJ databases">
        <title>The genomic sequence of strain Paenibacillus sp. SCIV0701.</title>
        <authorList>
            <person name="Zhao H."/>
        </authorList>
    </citation>
    <scope>NUCLEOTIDE SEQUENCE</scope>
    <source>
        <strain evidence="7">SCIV0701</strain>
    </source>
</reference>
<dbReference type="RefSeq" id="WP_257449109.1">
    <property type="nucleotide sequence ID" value="NZ_JANIPJ010000014.1"/>
</dbReference>
<dbReference type="InterPro" id="IPR002293">
    <property type="entry name" value="AA/rel_permease1"/>
</dbReference>
<comment type="caution">
    <text evidence="7">The sequence shown here is derived from an EMBL/GenBank/DDBJ whole genome shotgun (WGS) entry which is preliminary data.</text>
</comment>
<feature type="transmembrane region" description="Helical" evidence="6">
    <location>
        <begin position="228"/>
        <end position="252"/>
    </location>
</feature>
<dbReference type="EMBL" id="JANIPJ010000014">
    <property type="protein sequence ID" value="MCR2806039.1"/>
    <property type="molecule type" value="Genomic_DNA"/>
</dbReference>
<evidence type="ECO:0000256" key="5">
    <source>
        <dbReference type="ARBA" id="ARBA00023136"/>
    </source>
</evidence>
<dbReference type="PANTHER" id="PTHR42770:SF13">
    <property type="entry name" value="L-METHIONINE_BRANCHED-CHAIN AMINO ACID EXPORTER YJEH"/>
    <property type="match status" value="1"/>
</dbReference>
<evidence type="ECO:0000256" key="2">
    <source>
        <dbReference type="ARBA" id="ARBA00022475"/>
    </source>
</evidence>
<feature type="transmembrane region" description="Helical" evidence="6">
    <location>
        <begin position="188"/>
        <end position="207"/>
    </location>
</feature>
<protein>
    <submittedName>
        <fullName evidence="7">Amino acid permease</fullName>
    </submittedName>
</protein>
<dbReference type="InterPro" id="IPR050367">
    <property type="entry name" value="APC_superfamily"/>
</dbReference>
<dbReference type="Pfam" id="PF13520">
    <property type="entry name" value="AA_permease_2"/>
    <property type="match status" value="1"/>
</dbReference>
<keyword evidence="3 6" id="KW-0812">Transmembrane</keyword>
<organism evidence="7 8">
    <name type="scientific">Paenibacillus soyae</name>
    <dbReference type="NCBI Taxonomy" id="2969249"/>
    <lineage>
        <taxon>Bacteria</taxon>
        <taxon>Bacillati</taxon>
        <taxon>Bacillota</taxon>
        <taxon>Bacilli</taxon>
        <taxon>Bacillales</taxon>
        <taxon>Paenibacillaceae</taxon>
        <taxon>Paenibacillus</taxon>
    </lineage>
</organism>
<keyword evidence="2" id="KW-1003">Cell membrane</keyword>
<dbReference type="GO" id="GO:0005886">
    <property type="term" value="C:plasma membrane"/>
    <property type="evidence" value="ECO:0007669"/>
    <property type="project" value="UniProtKB-SubCell"/>
</dbReference>
<evidence type="ECO:0000256" key="1">
    <source>
        <dbReference type="ARBA" id="ARBA00004651"/>
    </source>
</evidence>
<evidence type="ECO:0000256" key="4">
    <source>
        <dbReference type="ARBA" id="ARBA00022989"/>
    </source>
</evidence>
<dbReference type="Gene3D" id="1.20.1740.10">
    <property type="entry name" value="Amino acid/polyamine transporter I"/>
    <property type="match status" value="1"/>
</dbReference>
<feature type="transmembrane region" description="Helical" evidence="6">
    <location>
        <begin position="272"/>
        <end position="293"/>
    </location>
</feature>